<evidence type="ECO:0000256" key="1">
    <source>
        <dbReference type="SAM" id="Phobius"/>
    </source>
</evidence>
<evidence type="ECO:0000313" key="3">
    <source>
        <dbReference type="EMBL" id="HEN15833.1"/>
    </source>
</evidence>
<evidence type="ECO:0000259" key="2">
    <source>
        <dbReference type="Pfam" id="PF13400"/>
    </source>
</evidence>
<feature type="transmembrane region" description="Helical" evidence="1">
    <location>
        <begin position="21"/>
        <end position="41"/>
    </location>
</feature>
<comment type="caution">
    <text evidence="3">The sequence shown here is derived from an EMBL/GenBank/DDBJ whole genome shotgun (WGS) entry which is preliminary data.</text>
</comment>
<reference evidence="3" key="1">
    <citation type="journal article" date="2020" name="mSystems">
        <title>Genome- and Community-Level Interaction Insights into Carbon Utilization and Element Cycling Functions of Hydrothermarchaeota in Hydrothermal Sediment.</title>
        <authorList>
            <person name="Zhou Z."/>
            <person name="Liu Y."/>
            <person name="Xu W."/>
            <person name="Pan J."/>
            <person name="Luo Z.H."/>
            <person name="Li M."/>
        </authorList>
    </citation>
    <scope>NUCLEOTIDE SEQUENCE [LARGE SCALE GENOMIC DNA]</scope>
    <source>
        <strain evidence="3">SpSt-339</strain>
    </source>
</reference>
<protein>
    <recommendedName>
        <fullName evidence="2">Putative Flp pilus-assembly TadG-like N-terminal domain-containing protein</fullName>
    </recommendedName>
</protein>
<gene>
    <name evidence="3" type="ORF">ENQ76_10245</name>
</gene>
<dbReference type="InterPro" id="IPR028087">
    <property type="entry name" value="Tad_N"/>
</dbReference>
<proteinExistence type="predicted"/>
<keyword evidence="1" id="KW-0812">Transmembrane</keyword>
<dbReference type="EMBL" id="DSOK01000290">
    <property type="protein sequence ID" value="HEN15833.1"/>
    <property type="molecule type" value="Genomic_DNA"/>
</dbReference>
<name>A0A7C2P3V9_9PLAN</name>
<feature type="domain" description="Putative Flp pilus-assembly TadG-like N-terminal" evidence="2">
    <location>
        <begin position="15"/>
        <end position="61"/>
    </location>
</feature>
<keyword evidence="1" id="KW-1133">Transmembrane helix</keyword>
<accession>A0A7C2P3V9</accession>
<organism evidence="3">
    <name type="scientific">Schlesneria paludicola</name>
    <dbReference type="NCBI Taxonomy" id="360056"/>
    <lineage>
        <taxon>Bacteria</taxon>
        <taxon>Pseudomonadati</taxon>
        <taxon>Planctomycetota</taxon>
        <taxon>Planctomycetia</taxon>
        <taxon>Planctomycetales</taxon>
        <taxon>Planctomycetaceae</taxon>
        <taxon>Schlesneria</taxon>
    </lineage>
</organism>
<keyword evidence="1" id="KW-0472">Membrane</keyword>
<dbReference type="AlphaFoldDB" id="A0A7C2P3V9"/>
<dbReference type="Pfam" id="PF13400">
    <property type="entry name" value="Tad"/>
    <property type="match status" value="1"/>
</dbReference>
<sequence>MFPHRHPAQPQTRRGFTTPMVAAALLVVMLGFALVLDRLWLEAARVELTTAAEAAALAAAGRLASDSRLIPDADTEPLLAAARDAAIEVARQNRVAGQPVLLDADGGDIRFGHLVEQPAVERASSGSAAPLPSQAVITAHRTRFRGNPVALFLADLTGQATGDVVARAAAGLNNQIAGLRPFDGAPAPAVPLAIWLRDPAGKRRDTWEHCIDHRLGRDDYGYDERTQSVYQGADGLPELTLKSSRRRSSGQDANALVIDIGSGFQSAVLTRQFLQGWSVEDLEPWQGELRLPATVLGLAQLDGDDRYALEQLSGVPRIVLLYSTATPIGRGPTCEVTCERLVAIRVLHVADQPDGSCHVTVQPAVLTTRTAVVATTEDASTVVANPYIYRLQLTQ</sequence>